<evidence type="ECO:0000313" key="3">
    <source>
        <dbReference type="Proteomes" id="UP000639643"/>
    </source>
</evidence>
<gene>
    <name evidence="2" type="ORF">CMUS01_05148</name>
</gene>
<keyword evidence="3" id="KW-1185">Reference proteome</keyword>
<reference evidence="2" key="1">
    <citation type="journal article" date="2020" name="Phytopathology">
        <title>Genome Sequence Resources of Colletotrichum truncatum, C. plurivorum, C. musicola, and C. sojae: Four Species Pathogenic to Soybean (Glycine max).</title>
        <authorList>
            <person name="Rogerio F."/>
            <person name="Boufleur T.R."/>
            <person name="Ciampi-Guillardi M."/>
            <person name="Sukno S.A."/>
            <person name="Thon M.R."/>
            <person name="Massola Junior N.S."/>
            <person name="Baroncelli R."/>
        </authorList>
    </citation>
    <scope>NUCLEOTIDE SEQUENCE</scope>
    <source>
        <strain evidence="2">LFN0074</strain>
    </source>
</reference>
<protein>
    <submittedName>
        <fullName evidence="2">Uncharacterized protein</fullName>
    </submittedName>
</protein>
<dbReference type="AlphaFoldDB" id="A0A8H6NLJ8"/>
<accession>A0A8H6NLJ8</accession>
<sequence>MLRPVSCQTQDTLCLRRAKTRPATAAALNELTPWFAEEAWDPPAREAEHRPVPGLNPPRIPQLNRARLPARGVQARISPRARAARAQETAERSDTYMFVERTVDPGGDETARPGTDLVDDRGRTATPLTPRVQILFSLETSSHRAAQSEKIETGAPIRALGTAALDCIKICRWEHGSWRQGYLAAQTSFRQGNPKRRLKRGSFPNDTTVLLRV</sequence>
<evidence type="ECO:0000256" key="1">
    <source>
        <dbReference type="SAM" id="MobiDB-lite"/>
    </source>
</evidence>
<dbReference type="Proteomes" id="UP000639643">
    <property type="component" value="Unassembled WGS sequence"/>
</dbReference>
<proteinExistence type="predicted"/>
<dbReference type="EMBL" id="WIGM01000148">
    <property type="protein sequence ID" value="KAF6837095.1"/>
    <property type="molecule type" value="Genomic_DNA"/>
</dbReference>
<evidence type="ECO:0000313" key="2">
    <source>
        <dbReference type="EMBL" id="KAF6837095.1"/>
    </source>
</evidence>
<name>A0A8H6NLJ8_9PEZI</name>
<comment type="caution">
    <text evidence="2">The sequence shown here is derived from an EMBL/GenBank/DDBJ whole genome shotgun (WGS) entry which is preliminary data.</text>
</comment>
<feature type="region of interest" description="Disordered" evidence="1">
    <location>
        <begin position="103"/>
        <end position="124"/>
    </location>
</feature>
<organism evidence="2 3">
    <name type="scientific">Colletotrichum musicola</name>
    <dbReference type="NCBI Taxonomy" id="2175873"/>
    <lineage>
        <taxon>Eukaryota</taxon>
        <taxon>Fungi</taxon>
        <taxon>Dikarya</taxon>
        <taxon>Ascomycota</taxon>
        <taxon>Pezizomycotina</taxon>
        <taxon>Sordariomycetes</taxon>
        <taxon>Hypocreomycetidae</taxon>
        <taxon>Glomerellales</taxon>
        <taxon>Glomerellaceae</taxon>
        <taxon>Colletotrichum</taxon>
        <taxon>Colletotrichum orchidearum species complex</taxon>
    </lineage>
</organism>